<dbReference type="GeneID" id="92502778"/>
<evidence type="ECO:0000313" key="2">
    <source>
        <dbReference type="EMBL" id="EAU47534.1"/>
    </source>
</evidence>
<proteinExistence type="predicted"/>
<gene>
    <name evidence="2" type="ORF">R2601_26386</name>
</gene>
<name>Q0FTB8_SALBH</name>
<dbReference type="STRING" id="314265.R2601_26386"/>
<dbReference type="Proteomes" id="UP000006230">
    <property type="component" value="Unassembled WGS sequence"/>
</dbReference>
<sequence length="87" mass="9493">MKKGTPEDPKGLIAEAYRIDGITDAECRSIFLDWALSLPGDAEARPLIEVLLARHREEGHPMTAVLREGMARGGAPRRRGGASGRRN</sequence>
<dbReference type="HOGENOM" id="CLU_171853_0_0_5"/>
<dbReference type="OrthoDB" id="7778431at2"/>
<feature type="compositionally biased region" description="Basic residues" evidence="1">
    <location>
        <begin position="75"/>
        <end position="87"/>
    </location>
</feature>
<dbReference type="eggNOG" id="ENOG50332Z2">
    <property type="taxonomic scope" value="Bacteria"/>
</dbReference>
<keyword evidence="3" id="KW-1185">Reference proteome</keyword>
<accession>Q0FTB8</accession>
<comment type="caution">
    <text evidence="2">The sequence shown here is derived from an EMBL/GenBank/DDBJ whole genome shotgun (WGS) entry which is preliminary data.</text>
</comment>
<reference evidence="2 3" key="1">
    <citation type="journal article" date="2010" name="J. Bacteriol.">
        <title>Genome sequences of Pelagibaca bermudensis HTCC2601T and Maritimibacter alkaliphilus HTCC2654T, the type strains of two marine Roseobacter genera.</title>
        <authorList>
            <person name="Thrash J.C."/>
            <person name="Cho J.C."/>
            <person name="Ferriera S."/>
            <person name="Johnson J."/>
            <person name="Vergin K.L."/>
            <person name="Giovannoni S.J."/>
        </authorList>
    </citation>
    <scope>NUCLEOTIDE SEQUENCE [LARGE SCALE GENOMIC DNA]</scope>
    <source>
        <strain evidence="3">DSM 26914 / JCM 13377 / KCTC 12554 / HTCC2601</strain>
    </source>
</reference>
<organism evidence="2 3">
    <name type="scientific">Salipiger bermudensis (strain DSM 26914 / JCM 13377 / KCTC 12554 / HTCC2601)</name>
    <name type="common">Pelagibaca bermudensis</name>
    <dbReference type="NCBI Taxonomy" id="314265"/>
    <lineage>
        <taxon>Bacteria</taxon>
        <taxon>Pseudomonadati</taxon>
        <taxon>Pseudomonadota</taxon>
        <taxon>Alphaproteobacteria</taxon>
        <taxon>Rhodobacterales</taxon>
        <taxon>Roseobacteraceae</taxon>
        <taxon>Salipiger</taxon>
    </lineage>
</organism>
<dbReference type="EMBL" id="AATQ01000006">
    <property type="protein sequence ID" value="EAU47534.1"/>
    <property type="molecule type" value="Genomic_DNA"/>
</dbReference>
<feature type="region of interest" description="Disordered" evidence="1">
    <location>
        <begin position="68"/>
        <end position="87"/>
    </location>
</feature>
<evidence type="ECO:0000256" key="1">
    <source>
        <dbReference type="SAM" id="MobiDB-lite"/>
    </source>
</evidence>
<dbReference type="AlphaFoldDB" id="Q0FTB8"/>
<protein>
    <submittedName>
        <fullName evidence="2">Uncharacterized protein</fullName>
    </submittedName>
</protein>
<evidence type="ECO:0000313" key="3">
    <source>
        <dbReference type="Proteomes" id="UP000006230"/>
    </source>
</evidence>
<dbReference type="RefSeq" id="WP_007801028.1">
    <property type="nucleotide sequence ID" value="NZ_DS022276.1"/>
</dbReference>